<dbReference type="Pfam" id="PF12998">
    <property type="entry name" value="ING"/>
    <property type="match status" value="1"/>
</dbReference>
<protein>
    <recommendedName>
        <fullName evidence="2">Inhibitor of growth protein N-terminal histone-binding domain-containing protein</fullName>
    </recommendedName>
</protein>
<feature type="compositionally biased region" description="Basic and acidic residues" evidence="1">
    <location>
        <begin position="124"/>
        <end position="134"/>
    </location>
</feature>
<feature type="region of interest" description="Disordered" evidence="1">
    <location>
        <begin position="124"/>
        <end position="169"/>
    </location>
</feature>
<dbReference type="EMBL" id="JASFZW010000002">
    <property type="protein sequence ID" value="KAK2079932.1"/>
    <property type="molecule type" value="Genomic_DNA"/>
</dbReference>
<reference evidence="3" key="1">
    <citation type="submission" date="2021-01" db="EMBL/GenBank/DDBJ databases">
        <authorList>
            <person name="Eckstrom K.M.E."/>
        </authorList>
    </citation>
    <scope>NUCLEOTIDE SEQUENCE</scope>
    <source>
        <strain evidence="3">UVCC 0001</strain>
    </source>
</reference>
<evidence type="ECO:0000313" key="3">
    <source>
        <dbReference type="EMBL" id="KAK2079932.1"/>
    </source>
</evidence>
<proteinExistence type="predicted"/>
<organism evidence="3 4">
    <name type="scientific">Prototheca wickerhamii</name>
    <dbReference type="NCBI Taxonomy" id="3111"/>
    <lineage>
        <taxon>Eukaryota</taxon>
        <taxon>Viridiplantae</taxon>
        <taxon>Chlorophyta</taxon>
        <taxon>core chlorophytes</taxon>
        <taxon>Trebouxiophyceae</taxon>
        <taxon>Chlorellales</taxon>
        <taxon>Chlorellaceae</taxon>
        <taxon>Prototheca</taxon>
    </lineage>
</organism>
<dbReference type="InterPro" id="IPR024610">
    <property type="entry name" value="ING_N_histone-binding"/>
</dbReference>
<keyword evidence="4" id="KW-1185">Reference proteome</keyword>
<feature type="domain" description="Inhibitor of growth protein N-terminal histone-binding" evidence="2">
    <location>
        <begin position="15"/>
        <end position="81"/>
    </location>
</feature>
<evidence type="ECO:0000256" key="1">
    <source>
        <dbReference type="SAM" id="MobiDB-lite"/>
    </source>
</evidence>
<comment type="caution">
    <text evidence="3">The sequence shown here is derived from an EMBL/GenBank/DDBJ whole genome shotgun (WGS) entry which is preliminary data.</text>
</comment>
<evidence type="ECO:0000259" key="2">
    <source>
        <dbReference type="Pfam" id="PF12998"/>
    </source>
</evidence>
<accession>A0AAD9IP96</accession>
<dbReference type="Gene3D" id="6.10.140.1740">
    <property type="match status" value="1"/>
</dbReference>
<sequence length="316" mass="33699">MATDQVIYLEKFIENVGAQIQDNVELGLKGKLGKEEAQDLLERIKADQKLLVQFAEEKVELATLGYNLVDQHLVGVERDISALASELQTSVDLAVGEALGDPGFGLGGLRYEDGAGRGGGLRRDYGLDGLESGRRTGGYSQSVSEDGRGTPSEAGRRSPAAWTRWAGRMRRPGGHIHKRRAASAAVHAATAAVAAMDEDEGADAFGTPAAPQGLAMPGAYSTPFIPGLEQAAEQPQAPGRLLSAQDIGPGLIGRRAELYWPDNNLWYLIEIRAVNLGARTASILYTTGEVEELDLDEIVKEGHLSLISTSRLGARA</sequence>
<evidence type="ECO:0000313" key="4">
    <source>
        <dbReference type="Proteomes" id="UP001255856"/>
    </source>
</evidence>
<dbReference type="AlphaFoldDB" id="A0AAD9IP96"/>
<gene>
    <name evidence="3" type="ORF">QBZ16_002327</name>
</gene>
<dbReference type="Proteomes" id="UP001255856">
    <property type="component" value="Unassembled WGS sequence"/>
</dbReference>
<name>A0AAD9IP96_PROWI</name>